<dbReference type="PROSITE" id="PS51257">
    <property type="entry name" value="PROKAR_LIPOPROTEIN"/>
    <property type="match status" value="1"/>
</dbReference>
<accession>A0A368BMP7</accession>
<evidence type="ECO:0008006" key="3">
    <source>
        <dbReference type="Google" id="ProtNLM"/>
    </source>
</evidence>
<dbReference type="Proteomes" id="UP000253032">
    <property type="component" value="Unassembled WGS sequence"/>
</dbReference>
<reference evidence="1 2" key="1">
    <citation type="journal article" date="2018" name="Microbiome">
        <title>Fine metagenomic profile of the Mediterranean stratified and mixed water columns revealed by assembly and recruitment.</title>
        <authorList>
            <person name="Haro-Moreno J.M."/>
            <person name="Lopez-Perez M."/>
            <person name="De La Torre J.R."/>
            <person name="Picazo A."/>
            <person name="Camacho A."/>
            <person name="Rodriguez-Valera F."/>
        </authorList>
    </citation>
    <scope>NUCLEOTIDE SEQUENCE [LARGE SCALE GENOMIC DNA]</scope>
    <source>
        <strain evidence="1">MED-G84</strain>
    </source>
</reference>
<dbReference type="EMBL" id="QOPC01000009">
    <property type="protein sequence ID" value="RCL38521.1"/>
    <property type="molecule type" value="Genomic_DNA"/>
</dbReference>
<protein>
    <recommendedName>
        <fullName evidence="3">Lipoprotein</fullName>
    </recommendedName>
</protein>
<proteinExistence type="predicted"/>
<dbReference type="AlphaFoldDB" id="A0A368BMP7"/>
<evidence type="ECO:0000313" key="1">
    <source>
        <dbReference type="EMBL" id="RCL38521.1"/>
    </source>
</evidence>
<comment type="caution">
    <text evidence="1">The sequence shown here is derived from an EMBL/GenBank/DDBJ whole genome shotgun (WGS) entry which is preliminary data.</text>
</comment>
<gene>
    <name evidence="1" type="ORF">DBW98_02250</name>
</gene>
<name>A0A368BMP7_9GAMM</name>
<evidence type="ECO:0000313" key="2">
    <source>
        <dbReference type="Proteomes" id="UP000253032"/>
    </source>
</evidence>
<organism evidence="1 2">
    <name type="scientific">SAR86 cluster bacterium</name>
    <dbReference type="NCBI Taxonomy" id="2030880"/>
    <lineage>
        <taxon>Bacteria</taxon>
        <taxon>Pseudomonadati</taxon>
        <taxon>Pseudomonadota</taxon>
        <taxon>Gammaproteobacteria</taxon>
        <taxon>SAR86 cluster</taxon>
    </lineage>
</organism>
<sequence length="367" mass="42627">MTFKKNKYVKHILSLFILTSCATGSKNIQNQTFQAQIPQEERVLEEILEYKKFFDSDLNVIQEFLERKELNQDDRRQIKLLKTNYKKILSHKDYVLRLNSGNKYSQELIKFIYDSNLPIKILWEDTSQSALPENLLDYKVNGFCSSLYEDAINSILRNMNNDEGSTLVIYSDQYQDIAQNIISYSTQIWAIPYTASNFQDYAAEILGVRSSNKRFEKISSLNPNQKLQFNPRPRKDLKEIILLVDPKNYKAMIPALRYHGGNNFKYFNFISALEEVDDPLQLLDYEDSYIPISTYASKKIGSRDIKSLEGFLTESVLQDWLLVQLLDQSGSKSTYVRGSTGSIFYRSNSCSRREIPLQKITSKLFSD</sequence>